<dbReference type="EMBL" id="JBHRTO010000001">
    <property type="protein sequence ID" value="MFC3179934.1"/>
    <property type="molecule type" value="Genomic_DNA"/>
</dbReference>
<evidence type="ECO:0000313" key="2">
    <source>
        <dbReference type="Proteomes" id="UP001595547"/>
    </source>
</evidence>
<protein>
    <recommendedName>
        <fullName evidence="3">D-galactarate dehydratase</fullName>
    </recommendedName>
</protein>
<accession>A0ABV7IZ89</accession>
<proteinExistence type="predicted"/>
<dbReference type="Proteomes" id="UP001595547">
    <property type="component" value="Unassembled WGS sequence"/>
</dbReference>
<evidence type="ECO:0008006" key="3">
    <source>
        <dbReference type="Google" id="ProtNLM"/>
    </source>
</evidence>
<sequence length="145" mass="14018">MNMILLSAVLGLAGCGMMQTEKAPEAPVASAAPVARPVIGAGKSAAALDSTTAAERAAAVAAKPAGGERSLGTAVVALGSPAEQGLWVKSPLVTVKAKGRVVTAGGASVAVDLLPGSGAASLSLAAFRALGLGLTDLPEVTIYAE</sequence>
<reference evidence="2" key="1">
    <citation type="journal article" date="2019" name="Int. J. Syst. Evol. Microbiol.">
        <title>The Global Catalogue of Microorganisms (GCM) 10K type strain sequencing project: providing services to taxonomists for standard genome sequencing and annotation.</title>
        <authorList>
            <consortium name="The Broad Institute Genomics Platform"/>
            <consortium name="The Broad Institute Genome Sequencing Center for Infectious Disease"/>
            <person name="Wu L."/>
            <person name="Ma J."/>
        </authorList>
    </citation>
    <scope>NUCLEOTIDE SEQUENCE [LARGE SCALE GENOMIC DNA]</scope>
    <source>
        <strain evidence="2">KCTC 52039</strain>
    </source>
</reference>
<dbReference type="RefSeq" id="WP_380071551.1">
    <property type="nucleotide sequence ID" value="NZ_JBHRTO010000001.1"/>
</dbReference>
<evidence type="ECO:0000313" key="1">
    <source>
        <dbReference type="EMBL" id="MFC3179934.1"/>
    </source>
</evidence>
<gene>
    <name evidence="1" type="ORF">ACFOGH_02940</name>
</gene>
<comment type="caution">
    <text evidence="1">The sequence shown here is derived from an EMBL/GenBank/DDBJ whole genome shotgun (WGS) entry which is preliminary data.</text>
</comment>
<name>A0ABV7IZ89_9RHOB</name>
<organism evidence="1 2">
    <name type="scientific">Cypionkella sinensis</name>
    <dbReference type="NCBI Taxonomy" id="1756043"/>
    <lineage>
        <taxon>Bacteria</taxon>
        <taxon>Pseudomonadati</taxon>
        <taxon>Pseudomonadota</taxon>
        <taxon>Alphaproteobacteria</taxon>
        <taxon>Rhodobacterales</taxon>
        <taxon>Paracoccaceae</taxon>
        <taxon>Cypionkella</taxon>
    </lineage>
</organism>
<keyword evidence="2" id="KW-1185">Reference proteome</keyword>